<accession>A0A4Y2EV14</accession>
<protein>
    <recommendedName>
        <fullName evidence="3">Aldehyde dehydrogenase domain-containing protein</fullName>
    </recommendedName>
</protein>
<evidence type="ECO:0000313" key="1">
    <source>
        <dbReference type="EMBL" id="GBM32149.1"/>
    </source>
</evidence>
<comment type="caution">
    <text evidence="1">The sequence shown here is derived from an EMBL/GenBank/DDBJ whole genome shotgun (WGS) entry which is preliminary data.</text>
</comment>
<dbReference type="EMBL" id="BGPR01093742">
    <property type="protein sequence ID" value="GBM32149.1"/>
    <property type="molecule type" value="Genomic_DNA"/>
</dbReference>
<name>A0A4Y2EV14_ARAVE</name>
<reference evidence="1 2" key="1">
    <citation type="journal article" date="2019" name="Sci. Rep.">
        <title>Orb-weaving spider Araneus ventricosus genome elucidates the spidroin gene catalogue.</title>
        <authorList>
            <person name="Kono N."/>
            <person name="Nakamura H."/>
            <person name="Ohtoshi R."/>
            <person name="Moran D.A.P."/>
            <person name="Shinohara A."/>
            <person name="Yoshida Y."/>
            <person name="Fujiwara M."/>
            <person name="Mori M."/>
            <person name="Tomita M."/>
            <person name="Arakawa K."/>
        </authorList>
    </citation>
    <scope>NUCLEOTIDE SEQUENCE [LARGE SCALE GENOMIC DNA]</scope>
</reference>
<organism evidence="1 2">
    <name type="scientific">Araneus ventricosus</name>
    <name type="common">Orbweaver spider</name>
    <name type="synonym">Epeira ventricosa</name>
    <dbReference type="NCBI Taxonomy" id="182803"/>
    <lineage>
        <taxon>Eukaryota</taxon>
        <taxon>Metazoa</taxon>
        <taxon>Ecdysozoa</taxon>
        <taxon>Arthropoda</taxon>
        <taxon>Chelicerata</taxon>
        <taxon>Arachnida</taxon>
        <taxon>Araneae</taxon>
        <taxon>Araneomorphae</taxon>
        <taxon>Entelegynae</taxon>
        <taxon>Araneoidea</taxon>
        <taxon>Araneidae</taxon>
        <taxon>Araneus</taxon>
    </lineage>
</organism>
<gene>
    <name evidence="1" type="ORF">AVEN_247011_1</name>
</gene>
<evidence type="ECO:0000313" key="2">
    <source>
        <dbReference type="Proteomes" id="UP000499080"/>
    </source>
</evidence>
<feature type="non-terminal residue" evidence="1">
    <location>
        <position position="29"/>
    </location>
</feature>
<evidence type="ECO:0008006" key="3">
    <source>
        <dbReference type="Google" id="ProtNLM"/>
    </source>
</evidence>
<keyword evidence="2" id="KW-1185">Reference proteome</keyword>
<dbReference type="AlphaFoldDB" id="A0A4Y2EV14"/>
<sequence>MASVPSTKLFIDGKFIESKTSNWIDLHNP</sequence>
<proteinExistence type="predicted"/>
<dbReference type="Proteomes" id="UP000499080">
    <property type="component" value="Unassembled WGS sequence"/>
</dbReference>